<evidence type="ECO:0000313" key="1">
    <source>
        <dbReference type="EMBL" id="NEX48686.1"/>
    </source>
</evidence>
<protein>
    <submittedName>
        <fullName evidence="1">Uncharacterized protein</fullName>
    </submittedName>
</protein>
<keyword evidence="2" id="KW-1185">Reference proteome</keyword>
<gene>
    <name evidence="1" type="ORF">G3572_21050</name>
</gene>
<dbReference type="AlphaFoldDB" id="A0A6B3RTZ2"/>
<evidence type="ECO:0000313" key="2">
    <source>
        <dbReference type="Proteomes" id="UP000481421"/>
    </source>
</evidence>
<proteinExistence type="predicted"/>
<accession>A0A6B3RTZ2</accession>
<sequence length="94" mass="10520">MLVPFLLFLAACGAQPAPQFFGAERHDVLREGRQYTLYRKGDAVEVIRLGYARRGEHQAIRATMIALIPEVTGCRLVESSLRGDSGEMRGRLRC</sequence>
<comment type="caution">
    <text evidence="1">The sequence shown here is derived from an EMBL/GenBank/DDBJ whole genome shotgun (WGS) entry which is preliminary data.</text>
</comment>
<dbReference type="EMBL" id="JAAIKE010000015">
    <property type="protein sequence ID" value="NEX48686.1"/>
    <property type="molecule type" value="Genomic_DNA"/>
</dbReference>
<organism evidence="1 2">
    <name type="scientific">Pseudotabrizicola algicola</name>
    <dbReference type="NCBI Taxonomy" id="2709381"/>
    <lineage>
        <taxon>Bacteria</taxon>
        <taxon>Pseudomonadati</taxon>
        <taxon>Pseudomonadota</taxon>
        <taxon>Alphaproteobacteria</taxon>
        <taxon>Rhodobacterales</taxon>
        <taxon>Paracoccaceae</taxon>
        <taxon>Pseudotabrizicola</taxon>
    </lineage>
</organism>
<reference evidence="1 2" key="1">
    <citation type="submission" date="2020-02" db="EMBL/GenBank/DDBJ databases">
        <title>Rhodobacter algicola sp. nov., isolated from microalga culture.</title>
        <authorList>
            <person name="Park C.-Y."/>
        </authorList>
    </citation>
    <scope>NUCLEOTIDE SEQUENCE [LARGE SCALE GENOMIC DNA]</scope>
    <source>
        <strain evidence="1 2">ETT8</strain>
    </source>
</reference>
<name>A0A6B3RTZ2_9RHOB</name>
<dbReference type="Proteomes" id="UP000481421">
    <property type="component" value="Unassembled WGS sequence"/>
</dbReference>